<dbReference type="RefSeq" id="WP_209654063.1">
    <property type="nucleotide sequence ID" value="NZ_JAGJCB010000005.1"/>
</dbReference>
<dbReference type="EMBL" id="JAGJCB010000005">
    <property type="protein sequence ID" value="MBP0903640.1"/>
    <property type="molecule type" value="Genomic_DNA"/>
</dbReference>
<reference evidence="1 2" key="1">
    <citation type="submission" date="2021-04" db="EMBL/GenBank/DDBJ databases">
        <title>Mariniflexile gromovii gen. nov., sp. nov., a gliding bacterium isolated from the sea urchin Strongylocentrotus intermedius.</title>
        <authorList>
            <person name="Ko S."/>
            <person name="Le V."/>
            <person name="Ahn C.-Y."/>
            <person name="Oh H.-M."/>
        </authorList>
    </citation>
    <scope>NUCLEOTIDE SEQUENCE [LARGE SCALE GENOMIC DNA]</scope>
    <source>
        <strain evidence="1 2">KCTC 12570</strain>
    </source>
</reference>
<gene>
    <name evidence="1" type="ORF">J8H85_07350</name>
</gene>
<comment type="caution">
    <text evidence="1">The sequence shown here is derived from an EMBL/GenBank/DDBJ whole genome shotgun (WGS) entry which is preliminary data.</text>
</comment>
<proteinExistence type="predicted"/>
<organism evidence="1 2">
    <name type="scientific">Mariniflexile gromovii</name>
    <dbReference type="NCBI Taxonomy" id="362523"/>
    <lineage>
        <taxon>Bacteria</taxon>
        <taxon>Pseudomonadati</taxon>
        <taxon>Bacteroidota</taxon>
        <taxon>Flavobacteriia</taxon>
        <taxon>Flavobacteriales</taxon>
        <taxon>Flavobacteriaceae</taxon>
        <taxon>Mariniflexile</taxon>
    </lineage>
</organism>
<name>A0ABS4BU96_9FLAO</name>
<evidence type="ECO:0000313" key="1">
    <source>
        <dbReference type="EMBL" id="MBP0903640.1"/>
    </source>
</evidence>
<accession>A0ABS4BU96</accession>
<sequence>MTRTLTLILIMGLFSKLFGQTEKKNSEPSVKQELQLEFNVMKNISLEKCQKYENSEQFKLIENGIYQDLNDNDNTKYRMTISYDLEPENDTNNQYPLEDILDKYYLHVSDFLESENNSDPNNFKLELAGELDDLKNSQEIIGKKVYNQEFKSDDGQIRVNLIIE</sequence>
<evidence type="ECO:0000313" key="2">
    <source>
        <dbReference type="Proteomes" id="UP000670776"/>
    </source>
</evidence>
<dbReference type="Proteomes" id="UP000670776">
    <property type="component" value="Unassembled WGS sequence"/>
</dbReference>
<keyword evidence="2" id="KW-1185">Reference proteome</keyword>
<protein>
    <submittedName>
        <fullName evidence="1">Uncharacterized protein</fullName>
    </submittedName>
</protein>